<accession>V8N2T9</accession>
<evidence type="ECO:0000313" key="3">
    <source>
        <dbReference type="EMBL" id="ETE56216.1"/>
    </source>
</evidence>
<dbReference type="GO" id="GO:0042613">
    <property type="term" value="C:MHC class II protein complex"/>
    <property type="evidence" value="ECO:0007669"/>
    <property type="project" value="InterPro"/>
</dbReference>
<dbReference type="OrthoDB" id="10043043at2759"/>
<keyword evidence="1" id="KW-0325">Glycoprotein</keyword>
<sequence>MVCFHSDLGEFMAITEFGKAVADGWNRDELILQHQKAEVDSFCRHNYEVSQSNSVVGQR</sequence>
<protein>
    <recommendedName>
        <fullName evidence="2">MHC class II beta chain N-terminal domain-containing protein</fullName>
    </recommendedName>
</protein>
<name>V8N2T9_OPHHA</name>
<dbReference type="Gene3D" id="3.10.320.10">
    <property type="entry name" value="Class II Histocompatibility Antigen, M Beta Chain, Chain B, domain 1"/>
    <property type="match status" value="1"/>
</dbReference>
<reference evidence="3 4" key="1">
    <citation type="journal article" date="2013" name="Proc. Natl. Acad. Sci. U.S.A.">
        <title>The king cobra genome reveals dynamic gene evolution and adaptation in the snake venom system.</title>
        <authorList>
            <person name="Vonk F.J."/>
            <person name="Casewell N.R."/>
            <person name="Henkel C.V."/>
            <person name="Heimberg A.M."/>
            <person name="Jansen H.J."/>
            <person name="McCleary R.J."/>
            <person name="Kerkkamp H.M."/>
            <person name="Vos R.A."/>
            <person name="Guerreiro I."/>
            <person name="Calvete J.J."/>
            <person name="Wuster W."/>
            <person name="Woods A.E."/>
            <person name="Logan J.M."/>
            <person name="Harrison R.A."/>
            <person name="Castoe T.A."/>
            <person name="de Koning A.P."/>
            <person name="Pollock D.D."/>
            <person name="Yandell M."/>
            <person name="Calderon D."/>
            <person name="Renjifo C."/>
            <person name="Currier R.B."/>
            <person name="Salgado D."/>
            <person name="Pla D."/>
            <person name="Sanz L."/>
            <person name="Hyder A.S."/>
            <person name="Ribeiro J.M."/>
            <person name="Arntzen J.W."/>
            <person name="van den Thillart G.E."/>
            <person name="Boetzer M."/>
            <person name="Pirovano W."/>
            <person name="Dirks R.P."/>
            <person name="Spaink H.P."/>
            <person name="Duboule D."/>
            <person name="McGlinn E."/>
            <person name="Kini R.M."/>
            <person name="Richardson M.K."/>
        </authorList>
    </citation>
    <scope>NUCLEOTIDE SEQUENCE</scope>
    <source>
        <tissue evidence="3">Blood</tissue>
    </source>
</reference>
<feature type="non-terminal residue" evidence="3">
    <location>
        <position position="1"/>
    </location>
</feature>
<evidence type="ECO:0000313" key="4">
    <source>
        <dbReference type="Proteomes" id="UP000018936"/>
    </source>
</evidence>
<dbReference type="Pfam" id="PF00969">
    <property type="entry name" value="MHC_II_beta"/>
    <property type="match status" value="1"/>
</dbReference>
<evidence type="ECO:0000256" key="1">
    <source>
        <dbReference type="ARBA" id="ARBA00023180"/>
    </source>
</evidence>
<feature type="domain" description="MHC class II beta chain N-terminal" evidence="2">
    <location>
        <begin position="1"/>
        <end position="51"/>
    </location>
</feature>
<dbReference type="InterPro" id="IPR000353">
    <property type="entry name" value="MHC_II_b_N"/>
</dbReference>
<dbReference type="GO" id="GO:0019882">
    <property type="term" value="P:antigen processing and presentation"/>
    <property type="evidence" value="ECO:0007669"/>
    <property type="project" value="InterPro"/>
</dbReference>
<dbReference type="Proteomes" id="UP000018936">
    <property type="component" value="Unassembled WGS sequence"/>
</dbReference>
<dbReference type="SMART" id="SM00921">
    <property type="entry name" value="MHC_II_beta"/>
    <property type="match status" value="1"/>
</dbReference>
<proteinExistence type="predicted"/>
<dbReference type="SUPFAM" id="SSF54452">
    <property type="entry name" value="MHC antigen-recognition domain"/>
    <property type="match status" value="1"/>
</dbReference>
<dbReference type="GO" id="GO:0006955">
    <property type="term" value="P:immune response"/>
    <property type="evidence" value="ECO:0007669"/>
    <property type="project" value="InterPro"/>
</dbReference>
<keyword evidence="4" id="KW-1185">Reference proteome</keyword>
<dbReference type="EMBL" id="AZIM01034043">
    <property type="protein sequence ID" value="ETE56216.1"/>
    <property type="molecule type" value="Genomic_DNA"/>
</dbReference>
<dbReference type="AlphaFoldDB" id="V8N2T9"/>
<organism evidence="3 4">
    <name type="scientific">Ophiophagus hannah</name>
    <name type="common">King cobra</name>
    <name type="synonym">Naja hannah</name>
    <dbReference type="NCBI Taxonomy" id="8665"/>
    <lineage>
        <taxon>Eukaryota</taxon>
        <taxon>Metazoa</taxon>
        <taxon>Chordata</taxon>
        <taxon>Craniata</taxon>
        <taxon>Vertebrata</taxon>
        <taxon>Euteleostomi</taxon>
        <taxon>Lepidosauria</taxon>
        <taxon>Squamata</taxon>
        <taxon>Bifurcata</taxon>
        <taxon>Unidentata</taxon>
        <taxon>Episquamata</taxon>
        <taxon>Toxicofera</taxon>
        <taxon>Serpentes</taxon>
        <taxon>Colubroidea</taxon>
        <taxon>Elapidae</taxon>
        <taxon>Elapinae</taxon>
        <taxon>Ophiophagus</taxon>
    </lineage>
</organism>
<gene>
    <name evidence="3" type="ORF">L345_18073</name>
</gene>
<feature type="non-terminal residue" evidence="3">
    <location>
        <position position="59"/>
    </location>
</feature>
<evidence type="ECO:0000259" key="2">
    <source>
        <dbReference type="SMART" id="SM00921"/>
    </source>
</evidence>
<comment type="caution">
    <text evidence="3">The sequence shown here is derived from an EMBL/GenBank/DDBJ whole genome shotgun (WGS) entry which is preliminary data.</text>
</comment>
<dbReference type="InterPro" id="IPR014745">
    <property type="entry name" value="MHC_II_a/b_N"/>
</dbReference>
<dbReference type="InterPro" id="IPR011162">
    <property type="entry name" value="MHC_I/II-like_Ag-recog"/>
</dbReference>